<feature type="domain" description="STAS" evidence="1">
    <location>
        <begin position="4"/>
        <end position="111"/>
    </location>
</feature>
<evidence type="ECO:0000313" key="2">
    <source>
        <dbReference type="EMBL" id="MQY04692.1"/>
    </source>
</evidence>
<dbReference type="Pfam" id="PF01740">
    <property type="entry name" value="STAS"/>
    <property type="match status" value="1"/>
</dbReference>
<dbReference type="InterPro" id="IPR002645">
    <property type="entry name" value="STAS_dom"/>
</dbReference>
<accession>A0A7K0BUX3</accession>
<dbReference type="CDD" id="cd07043">
    <property type="entry name" value="STAS_anti-anti-sigma_factors"/>
    <property type="match status" value="1"/>
</dbReference>
<dbReference type="SUPFAM" id="SSF52091">
    <property type="entry name" value="SpoIIaa-like"/>
    <property type="match status" value="1"/>
</dbReference>
<dbReference type="InterPro" id="IPR036513">
    <property type="entry name" value="STAS_dom_sf"/>
</dbReference>
<dbReference type="AlphaFoldDB" id="A0A7K0BUX3"/>
<dbReference type="Proteomes" id="UP000487268">
    <property type="component" value="Unassembled WGS sequence"/>
</dbReference>
<name>A0A7K0BUX3_9ACTN</name>
<evidence type="ECO:0000259" key="1">
    <source>
        <dbReference type="PROSITE" id="PS50801"/>
    </source>
</evidence>
<reference evidence="2 3" key="1">
    <citation type="submission" date="2019-10" db="EMBL/GenBank/DDBJ databases">
        <title>Actinomadura rubteroloni sp. nov. and Actinomadura macrotermitis sp. nov., isolated from the gut of fungus growing-termite Macrotermes natalensis.</title>
        <authorList>
            <person name="Benndorf R."/>
            <person name="Martin K."/>
            <person name="Kuefner M."/>
            <person name="De Beer W."/>
            <person name="Kaster A.-K."/>
            <person name="Vollmers J."/>
            <person name="Poulsen M."/>
            <person name="Beemelmanns C."/>
        </authorList>
    </citation>
    <scope>NUCLEOTIDE SEQUENCE [LARGE SCALE GENOMIC DNA]</scope>
    <source>
        <strain evidence="2 3">RB68</strain>
    </source>
</reference>
<proteinExistence type="predicted"/>
<gene>
    <name evidence="2" type="ORF">ACRB68_27530</name>
</gene>
<protein>
    <recommendedName>
        <fullName evidence="1">STAS domain-containing protein</fullName>
    </recommendedName>
</protein>
<dbReference type="EMBL" id="WEGH01000002">
    <property type="protein sequence ID" value="MQY04692.1"/>
    <property type="molecule type" value="Genomic_DNA"/>
</dbReference>
<evidence type="ECO:0000313" key="3">
    <source>
        <dbReference type="Proteomes" id="UP000487268"/>
    </source>
</evidence>
<organism evidence="2 3">
    <name type="scientific">Actinomadura macrotermitis</name>
    <dbReference type="NCBI Taxonomy" id="2585200"/>
    <lineage>
        <taxon>Bacteria</taxon>
        <taxon>Bacillati</taxon>
        <taxon>Actinomycetota</taxon>
        <taxon>Actinomycetes</taxon>
        <taxon>Streptosporangiales</taxon>
        <taxon>Thermomonosporaceae</taxon>
        <taxon>Actinomadura</taxon>
    </lineage>
</organism>
<dbReference type="PROSITE" id="PS50801">
    <property type="entry name" value="STAS"/>
    <property type="match status" value="1"/>
</dbReference>
<dbReference type="RefSeq" id="WP_153532878.1">
    <property type="nucleotide sequence ID" value="NZ_WEGH01000002.1"/>
</dbReference>
<dbReference type="OrthoDB" id="9793697at2"/>
<keyword evidence="3" id="KW-1185">Reference proteome</keyword>
<dbReference type="Gene3D" id="3.30.750.24">
    <property type="entry name" value="STAS domain"/>
    <property type="match status" value="1"/>
</dbReference>
<sequence>MLSSTTHVERTADAAVLYFPPEVDLANADDLRSGALRLLNRGVPALVMDLIGCRFCDSSGVNVILRAHIRAKALGTPLYVRLPATGLVRRICDIAGVTRLVPLADHSASPA</sequence>
<comment type="caution">
    <text evidence="2">The sequence shown here is derived from an EMBL/GenBank/DDBJ whole genome shotgun (WGS) entry which is preliminary data.</text>
</comment>